<dbReference type="AlphaFoldDB" id="A0A7J9ESS6"/>
<gene>
    <name evidence="2" type="ORF">Gotri_011156</name>
</gene>
<evidence type="ECO:0000313" key="3">
    <source>
        <dbReference type="Proteomes" id="UP000593568"/>
    </source>
</evidence>
<evidence type="ECO:0000313" key="2">
    <source>
        <dbReference type="EMBL" id="MBA0776102.1"/>
    </source>
</evidence>
<keyword evidence="3" id="KW-1185">Reference proteome</keyword>
<keyword evidence="1" id="KW-1133">Transmembrane helix</keyword>
<evidence type="ECO:0000256" key="1">
    <source>
        <dbReference type="SAM" id="Phobius"/>
    </source>
</evidence>
<name>A0A7J9ESS6_9ROSI</name>
<feature type="transmembrane region" description="Helical" evidence="1">
    <location>
        <begin position="86"/>
        <end position="103"/>
    </location>
</feature>
<keyword evidence="1" id="KW-0812">Transmembrane</keyword>
<keyword evidence="1" id="KW-0472">Membrane</keyword>
<reference evidence="2 3" key="1">
    <citation type="journal article" date="2019" name="Genome Biol. Evol.">
        <title>Insights into the evolution of the New World diploid cottons (Gossypium, subgenus Houzingenia) based on genome sequencing.</title>
        <authorList>
            <person name="Grover C.E."/>
            <person name="Arick M.A. 2nd"/>
            <person name="Thrash A."/>
            <person name="Conover J.L."/>
            <person name="Sanders W.S."/>
            <person name="Peterson D.G."/>
            <person name="Frelichowski J.E."/>
            <person name="Scheffler J.A."/>
            <person name="Scheffler B.E."/>
            <person name="Wendel J.F."/>
        </authorList>
    </citation>
    <scope>NUCLEOTIDE SEQUENCE [LARGE SCALE GENOMIC DNA]</scope>
    <source>
        <strain evidence="2">8</strain>
        <tissue evidence="2">Leaf</tissue>
    </source>
</reference>
<dbReference type="EMBL" id="JABEZW010000009">
    <property type="protein sequence ID" value="MBA0776102.1"/>
    <property type="molecule type" value="Genomic_DNA"/>
</dbReference>
<sequence>MKIGNAAYSSFCWITICRISQLGRLGLLSSLKYCTFIDAILYVGRLTGHLDPSRALQGSTYLWSLDLCVMWLVFSCFSKGKTNRKYWLFYVLAMFFVYVKVPLRIKLTAKYHASKLVVIDFSRVLKAWFLAERAYLLG</sequence>
<comment type="caution">
    <text evidence="2">The sequence shown here is derived from an EMBL/GenBank/DDBJ whole genome shotgun (WGS) entry which is preliminary data.</text>
</comment>
<organism evidence="2 3">
    <name type="scientific">Gossypium trilobum</name>
    <dbReference type="NCBI Taxonomy" id="34281"/>
    <lineage>
        <taxon>Eukaryota</taxon>
        <taxon>Viridiplantae</taxon>
        <taxon>Streptophyta</taxon>
        <taxon>Embryophyta</taxon>
        <taxon>Tracheophyta</taxon>
        <taxon>Spermatophyta</taxon>
        <taxon>Magnoliopsida</taxon>
        <taxon>eudicotyledons</taxon>
        <taxon>Gunneridae</taxon>
        <taxon>Pentapetalae</taxon>
        <taxon>rosids</taxon>
        <taxon>malvids</taxon>
        <taxon>Malvales</taxon>
        <taxon>Malvaceae</taxon>
        <taxon>Malvoideae</taxon>
        <taxon>Gossypium</taxon>
    </lineage>
</organism>
<proteinExistence type="predicted"/>
<accession>A0A7J9ESS6</accession>
<dbReference type="Proteomes" id="UP000593568">
    <property type="component" value="Unassembled WGS sequence"/>
</dbReference>
<protein>
    <submittedName>
        <fullName evidence="2">Uncharacterized protein</fullName>
    </submittedName>
</protein>